<comment type="subunit">
    <text evidence="9">Homodimer.</text>
</comment>
<dbReference type="EMBL" id="FODS01000002">
    <property type="protein sequence ID" value="SEO21014.1"/>
    <property type="molecule type" value="Genomic_DNA"/>
</dbReference>
<dbReference type="Pfam" id="PF00871">
    <property type="entry name" value="Acetate_kinase"/>
    <property type="match status" value="1"/>
</dbReference>
<dbReference type="HAMAP" id="MF_00020">
    <property type="entry name" value="Acetate_kinase"/>
    <property type="match status" value="1"/>
</dbReference>
<keyword evidence="2 9" id="KW-0963">Cytoplasm</keyword>
<comment type="caution">
    <text evidence="9">Lacks conserved residue(s) required for the propagation of feature annotation.</text>
</comment>
<dbReference type="Gene3D" id="3.30.420.40">
    <property type="match status" value="2"/>
</dbReference>
<dbReference type="SUPFAM" id="SSF53067">
    <property type="entry name" value="Actin-like ATPase domain"/>
    <property type="match status" value="2"/>
</dbReference>
<keyword evidence="8 9" id="KW-0460">Magnesium</keyword>
<dbReference type="GO" id="GO:0005524">
    <property type="term" value="F:ATP binding"/>
    <property type="evidence" value="ECO:0007669"/>
    <property type="project" value="UniProtKB-KW"/>
</dbReference>
<evidence type="ECO:0000256" key="10">
    <source>
        <dbReference type="RuleBase" id="RU003835"/>
    </source>
</evidence>
<dbReference type="AlphaFoldDB" id="A0A1H8MUU5"/>
<comment type="similarity">
    <text evidence="1 9 10">Belongs to the acetokinase family.</text>
</comment>
<feature type="binding site" evidence="9">
    <location>
        <begin position="318"/>
        <end position="322"/>
    </location>
    <ligand>
        <name>ATP</name>
        <dbReference type="ChEBI" id="CHEBI:30616"/>
    </ligand>
</feature>
<gene>
    <name evidence="9" type="primary">ackA</name>
    <name evidence="11" type="ORF">SAMN04490248_102265</name>
</gene>
<feature type="binding site" evidence="9">
    <location>
        <position position="11"/>
    </location>
    <ligand>
        <name>Mg(2+)</name>
        <dbReference type="ChEBI" id="CHEBI:18420"/>
    </ligand>
</feature>
<name>A0A1H8MUU5_9RHOB</name>
<proteinExistence type="inferred from homology"/>
<dbReference type="GO" id="GO:0000287">
    <property type="term" value="F:magnesium ion binding"/>
    <property type="evidence" value="ECO:0007669"/>
    <property type="project" value="UniProtKB-UniRule"/>
</dbReference>
<accession>A0A1H8MUU5</accession>
<sequence>MPASGPVLVINAGSSSIRFALFGPDLSERLSGHAEGIGTGAPRLHLGSDAQDIPLPHHAAALSAILNALRDHGTAPDNLGAAAHRVVHGGRALIRPVRLTPDIRAQIAACTPLAPLHNPHNLAAIDTLTDLAPDLPQCASFDTAFHATMPEVAARYALPPALDGAGIRRYGFHGISYAALTRHLPDISGAPLPRRLLAFHLGNGASICAIRDGQSVATTMGYSPVEGLTMGTRCGDIDANAVLQLAEEDGIDATRRLLNRESGLRGLSGGLSDMRALLASDAPEAAFAVDHFCHSAIRHAGSLIAAMGGCDAIAFTGGIGEHAAPVRARIMAGLEWLGLRARIAANEAARPRLHDSGSAITAWIVPAQEERQIAADALALLTQG</sequence>
<evidence type="ECO:0000313" key="11">
    <source>
        <dbReference type="EMBL" id="SEO21014.1"/>
    </source>
</evidence>
<evidence type="ECO:0000256" key="6">
    <source>
        <dbReference type="ARBA" id="ARBA00022777"/>
    </source>
</evidence>
<comment type="function">
    <text evidence="9">Catalyzes the formation of acetyl phosphate from acetate and ATP. Can also catalyze the reverse reaction.</text>
</comment>
<keyword evidence="12" id="KW-1185">Reference proteome</keyword>
<evidence type="ECO:0000313" key="12">
    <source>
        <dbReference type="Proteomes" id="UP000198893"/>
    </source>
</evidence>
<feature type="site" description="Transition state stabilizer" evidence="9">
    <location>
        <position position="173"/>
    </location>
</feature>
<dbReference type="NCBIfam" id="TIGR00016">
    <property type="entry name" value="ackA"/>
    <property type="match status" value="1"/>
</dbReference>
<dbReference type="InterPro" id="IPR000890">
    <property type="entry name" value="Aliphatic_acid_kin_short-chain"/>
</dbReference>
<comment type="subcellular location">
    <subcellularLocation>
        <location evidence="9">Cytoplasm</location>
    </subcellularLocation>
</comment>
<dbReference type="PANTHER" id="PTHR21060:SF21">
    <property type="entry name" value="ACETATE KINASE"/>
    <property type="match status" value="1"/>
</dbReference>
<dbReference type="InterPro" id="IPR023865">
    <property type="entry name" value="Aliphatic_acid_kinase_CS"/>
</dbReference>
<dbReference type="Proteomes" id="UP000198893">
    <property type="component" value="Unassembled WGS sequence"/>
</dbReference>
<dbReference type="PROSITE" id="PS01076">
    <property type="entry name" value="ACETATE_KINASE_2"/>
    <property type="match status" value="1"/>
</dbReference>
<dbReference type="RefSeq" id="WP_093115314.1">
    <property type="nucleotide sequence ID" value="NZ_FODS01000002.1"/>
</dbReference>
<comment type="cofactor">
    <cofactor evidence="9">
        <name>Mg(2+)</name>
        <dbReference type="ChEBI" id="CHEBI:18420"/>
    </cofactor>
    <cofactor evidence="9">
        <name>Mn(2+)</name>
        <dbReference type="ChEBI" id="CHEBI:29035"/>
    </cofactor>
    <text evidence="9">Mg(2+). Can also accept Mn(2+).</text>
</comment>
<dbReference type="STRING" id="569882.SAMN04490248_102265"/>
<dbReference type="EC" id="2.7.2.1" evidence="9"/>
<feature type="binding site" evidence="9">
    <location>
        <position position="85"/>
    </location>
    <ligand>
        <name>substrate</name>
    </ligand>
</feature>
<dbReference type="InterPro" id="IPR004372">
    <property type="entry name" value="Ac/propionate_kinase"/>
</dbReference>
<keyword evidence="5 9" id="KW-0547">Nucleotide-binding</keyword>
<dbReference type="GO" id="GO:0005829">
    <property type="term" value="C:cytosol"/>
    <property type="evidence" value="ECO:0007669"/>
    <property type="project" value="TreeGrafter"/>
</dbReference>
<keyword evidence="6 9" id="KW-0418">Kinase</keyword>
<keyword evidence="3 9" id="KW-0808">Transferase</keyword>
<dbReference type="GO" id="GO:0006083">
    <property type="term" value="P:acetate metabolic process"/>
    <property type="evidence" value="ECO:0007669"/>
    <property type="project" value="TreeGrafter"/>
</dbReference>
<evidence type="ECO:0000256" key="2">
    <source>
        <dbReference type="ARBA" id="ARBA00022490"/>
    </source>
</evidence>
<dbReference type="PRINTS" id="PR00471">
    <property type="entry name" value="ACETATEKNASE"/>
</dbReference>
<feature type="binding site" evidence="9">
    <location>
        <position position="369"/>
    </location>
    <ligand>
        <name>Mg(2+)</name>
        <dbReference type="ChEBI" id="CHEBI:18420"/>
    </ligand>
</feature>
<protein>
    <recommendedName>
        <fullName evidence="9">Acetate kinase</fullName>
        <ecNumber evidence="9">2.7.2.1</ecNumber>
    </recommendedName>
    <alternativeName>
        <fullName evidence="9">Acetokinase</fullName>
    </alternativeName>
</protein>
<feature type="active site" description="Proton donor/acceptor" evidence="9">
    <location>
        <position position="142"/>
    </location>
</feature>
<dbReference type="InterPro" id="IPR043129">
    <property type="entry name" value="ATPase_NBD"/>
</dbReference>
<evidence type="ECO:0000256" key="5">
    <source>
        <dbReference type="ARBA" id="ARBA00022741"/>
    </source>
</evidence>
<dbReference type="GO" id="GO:0006085">
    <property type="term" value="P:acetyl-CoA biosynthetic process"/>
    <property type="evidence" value="ECO:0007669"/>
    <property type="project" value="UniProtKB-UniRule"/>
</dbReference>
<comment type="catalytic activity">
    <reaction evidence="9">
        <text>acetate + ATP = acetyl phosphate + ADP</text>
        <dbReference type="Rhea" id="RHEA:11352"/>
        <dbReference type="ChEBI" id="CHEBI:22191"/>
        <dbReference type="ChEBI" id="CHEBI:30089"/>
        <dbReference type="ChEBI" id="CHEBI:30616"/>
        <dbReference type="ChEBI" id="CHEBI:456216"/>
        <dbReference type="EC" id="2.7.2.1"/>
    </reaction>
</comment>
<organism evidence="11 12">
    <name type="scientific">Salinihabitans flavidus</name>
    <dbReference type="NCBI Taxonomy" id="569882"/>
    <lineage>
        <taxon>Bacteria</taxon>
        <taxon>Pseudomonadati</taxon>
        <taxon>Pseudomonadota</taxon>
        <taxon>Alphaproteobacteria</taxon>
        <taxon>Rhodobacterales</taxon>
        <taxon>Roseobacteraceae</taxon>
        <taxon>Salinihabitans</taxon>
    </lineage>
</organism>
<feature type="binding site" evidence="9">
    <location>
        <begin position="273"/>
        <end position="275"/>
    </location>
    <ligand>
        <name>ATP</name>
        <dbReference type="ChEBI" id="CHEBI:30616"/>
    </ligand>
</feature>
<dbReference type="OrthoDB" id="9802453at2"/>
<dbReference type="PANTHER" id="PTHR21060">
    <property type="entry name" value="ACETATE KINASE"/>
    <property type="match status" value="1"/>
</dbReference>
<feature type="site" description="Transition state stabilizer" evidence="9">
    <location>
        <position position="233"/>
    </location>
</feature>
<evidence type="ECO:0000256" key="4">
    <source>
        <dbReference type="ARBA" id="ARBA00022723"/>
    </source>
</evidence>
<keyword evidence="7 9" id="KW-0067">ATP-binding</keyword>
<evidence type="ECO:0000256" key="3">
    <source>
        <dbReference type="ARBA" id="ARBA00022679"/>
    </source>
</evidence>
<comment type="pathway">
    <text evidence="9">Metabolic intermediate biosynthesis; acetyl-CoA biosynthesis; acetyl-CoA from acetate: step 1/2.</text>
</comment>
<dbReference type="PIRSF" id="PIRSF000722">
    <property type="entry name" value="Acetate_prop_kin"/>
    <property type="match status" value="1"/>
</dbReference>
<dbReference type="GO" id="GO:0008776">
    <property type="term" value="F:acetate kinase activity"/>
    <property type="evidence" value="ECO:0007669"/>
    <property type="project" value="UniProtKB-UniRule"/>
</dbReference>
<dbReference type="UniPathway" id="UPA00340">
    <property type="reaction ID" value="UER00458"/>
</dbReference>
<evidence type="ECO:0000256" key="8">
    <source>
        <dbReference type="ARBA" id="ARBA00022842"/>
    </source>
</evidence>
<feature type="binding site" evidence="9">
    <location>
        <begin position="200"/>
        <end position="204"/>
    </location>
    <ligand>
        <name>ATP</name>
        <dbReference type="ChEBI" id="CHEBI:30616"/>
    </ligand>
</feature>
<evidence type="ECO:0000256" key="7">
    <source>
        <dbReference type="ARBA" id="ARBA00022840"/>
    </source>
</evidence>
<keyword evidence="4 9" id="KW-0479">Metal-binding</keyword>
<reference evidence="11 12" key="1">
    <citation type="submission" date="2016-10" db="EMBL/GenBank/DDBJ databases">
        <authorList>
            <person name="de Groot N.N."/>
        </authorList>
    </citation>
    <scope>NUCLEOTIDE SEQUENCE [LARGE SCALE GENOMIC DNA]</scope>
    <source>
        <strain evidence="11 12">DSM 27842</strain>
    </source>
</reference>
<evidence type="ECO:0000256" key="1">
    <source>
        <dbReference type="ARBA" id="ARBA00008748"/>
    </source>
</evidence>
<evidence type="ECO:0000256" key="9">
    <source>
        <dbReference type="HAMAP-Rule" id="MF_00020"/>
    </source>
</evidence>